<feature type="region of interest" description="Disordered" evidence="1">
    <location>
        <begin position="67"/>
        <end position="167"/>
    </location>
</feature>
<sequence>DPLCRTGGRYPGAGRRPRGLRRARLREDVLRGAPRRTGLGLAQRPRHVRRGTGVALQGRVRGRRLRAGCAQRPPRTLPERRGRHRRGARPRRGAGLQGPQVLLRILRHKPAPRPPDPAPVLGRGAGRGHGGNPASGRPRAPAVRARLGPRPEDLLVQVPALDGRGAV</sequence>
<protein>
    <submittedName>
        <fullName evidence="2">Uncharacterized protein</fullName>
    </submittedName>
</protein>
<feature type="compositionally biased region" description="Basic residues" evidence="1">
    <location>
        <begin position="81"/>
        <end position="92"/>
    </location>
</feature>
<dbReference type="EMBL" id="CADCVM010000092">
    <property type="protein sequence ID" value="CAA9474091.1"/>
    <property type="molecule type" value="Genomic_DNA"/>
</dbReference>
<feature type="non-terminal residue" evidence="2">
    <location>
        <position position="1"/>
    </location>
</feature>
<proteinExistence type="predicted"/>
<accession>A0A6J4RI36</accession>
<feature type="non-terminal residue" evidence="2">
    <location>
        <position position="167"/>
    </location>
</feature>
<evidence type="ECO:0000256" key="1">
    <source>
        <dbReference type="SAM" id="MobiDB-lite"/>
    </source>
</evidence>
<feature type="compositionally biased region" description="Gly residues" evidence="1">
    <location>
        <begin position="123"/>
        <end position="133"/>
    </location>
</feature>
<organism evidence="2">
    <name type="scientific">uncultured Rubrobacteraceae bacterium</name>
    <dbReference type="NCBI Taxonomy" id="349277"/>
    <lineage>
        <taxon>Bacteria</taxon>
        <taxon>Bacillati</taxon>
        <taxon>Actinomycetota</taxon>
        <taxon>Rubrobacteria</taxon>
        <taxon>Rubrobacterales</taxon>
        <taxon>Rubrobacteraceae</taxon>
        <taxon>environmental samples</taxon>
    </lineage>
</organism>
<dbReference type="AlphaFoldDB" id="A0A6J4RI36"/>
<reference evidence="2" key="1">
    <citation type="submission" date="2020-02" db="EMBL/GenBank/DDBJ databases">
        <authorList>
            <person name="Meier V. D."/>
        </authorList>
    </citation>
    <scope>NUCLEOTIDE SEQUENCE</scope>
    <source>
        <strain evidence="2">AVDCRST_MAG05</strain>
    </source>
</reference>
<name>A0A6J4RI36_9ACTN</name>
<evidence type="ECO:0000313" key="2">
    <source>
        <dbReference type="EMBL" id="CAA9474091.1"/>
    </source>
</evidence>
<gene>
    <name evidence="2" type="ORF">AVDCRST_MAG05-781</name>
</gene>